<dbReference type="GO" id="GO:0042601">
    <property type="term" value="C:endospore-forming forespore"/>
    <property type="evidence" value="ECO:0007669"/>
    <property type="project" value="TreeGrafter"/>
</dbReference>
<reference evidence="1 2" key="1">
    <citation type="submission" date="2016-02" db="EMBL/GenBank/DDBJ databases">
        <title>Comparison of Clostridium stercorarium subspecies using comparative genomics and transcriptomics.</title>
        <authorList>
            <person name="Schellenberg J."/>
            <person name="Thallinger G."/>
            <person name="Levin D.B."/>
            <person name="Zhang X."/>
            <person name="Alvare G."/>
            <person name="Fristensky B."/>
            <person name="Sparling R."/>
        </authorList>
    </citation>
    <scope>NUCLEOTIDE SEQUENCE [LARGE SCALE GENOMIC DNA]</scope>
    <source>
        <strain evidence="1 2">DSM 2910</strain>
    </source>
</reference>
<evidence type="ECO:0000313" key="1">
    <source>
        <dbReference type="EMBL" id="ANW99743.1"/>
    </source>
</evidence>
<proteinExistence type="predicted"/>
<dbReference type="InterPro" id="IPR023897">
    <property type="entry name" value="SPL_firmicutes"/>
</dbReference>
<dbReference type="InterPro" id="IPR049539">
    <property type="entry name" value="SPL"/>
</dbReference>
<dbReference type="GO" id="GO:0051539">
    <property type="term" value="F:4 iron, 4 sulfur cluster binding"/>
    <property type="evidence" value="ECO:0007669"/>
    <property type="project" value="TreeGrafter"/>
</dbReference>
<dbReference type="SUPFAM" id="SSF102114">
    <property type="entry name" value="Radical SAM enzymes"/>
    <property type="match status" value="1"/>
</dbReference>
<gene>
    <name evidence="1" type="ORF">CSTERTH_12210</name>
</gene>
<dbReference type="InterPro" id="IPR034559">
    <property type="entry name" value="SPL_Clostridia"/>
</dbReference>
<sequence>MHLFMPETVVFEPGSLQYPLGEKIYKFFMTKPVEIVKASLSAFTRNLSGLTEKQRYARSKTILAVSVNREKKLDVCKPSADYSFKLVSNCPGSCEYCYLQTNYSYKPYLKVFVNLDEIWDTVAGYIPETPGQIVTFEAASNGDPLAVEHITGSLGETIEFFSKLQNGRLRVVTKFNNMDLITGKNHGGHTRFRVSINTEYIIRQFEHRTSTFEERLEAAVKLADAGYPLGFVIAPIMIYENWEREYRSMLQKLQEKLKNHKVNDLTFELIQHRYTEPAKKRILERFPYTRLDMDDTRRELKWGKFGKFKYVYPKEDAGMLNETLSEIIHSLFPDAAIEYFT</sequence>
<evidence type="ECO:0000313" key="2">
    <source>
        <dbReference type="Proteomes" id="UP000092971"/>
    </source>
</evidence>
<dbReference type="Proteomes" id="UP000092971">
    <property type="component" value="Chromosome"/>
</dbReference>
<dbReference type="PANTHER" id="PTHR37822">
    <property type="entry name" value="SPORE PHOTOPRODUCT LYASE-RELATED"/>
    <property type="match status" value="1"/>
</dbReference>
<dbReference type="Gene3D" id="3.40.50.12110">
    <property type="match status" value="1"/>
</dbReference>
<name>A0A1B1YG69_THEST</name>
<dbReference type="AlphaFoldDB" id="A0A1B1YG69"/>
<dbReference type="InterPro" id="IPR007197">
    <property type="entry name" value="rSAM"/>
</dbReference>
<organism evidence="1 2">
    <name type="scientific">Thermoclostridium stercorarium subsp. thermolacticum DSM 2910</name>
    <dbReference type="NCBI Taxonomy" id="1121336"/>
    <lineage>
        <taxon>Bacteria</taxon>
        <taxon>Bacillati</taxon>
        <taxon>Bacillota</taxon>
        <taxon>Clostridia</taxon>
        <taxon>Eubacteriales</taxon>
        <taxon>Oscillospiraceae</taxon>
        <taxon>Thermoclostridium</taxon>
    </lineage>
</organism>
<dbReference type="Gene3D" id="3.80.30.30">
    <property type="match status" value="1"/>
</dbReference>
<protein>
    <submittedName>
        <fullName evidence="1">Spore photoproduct lyase</fullName>
    </submittedName>
</protein>
<dbReference type="SFLD" id="SFLDS00029">
    <property type="entry name" value="Radical_SAM"/>
    <property type="match status" value="1"/>
</dbReference>
<dbReference type="InterPro" id="IPR058240">
    <property type="entry name" value="rSAM_sf"/>
</dbReference>
<dbReference type="EMBL" id="CP014672">
    <property type="protein sequence ID" value="ANW99743.1"/>
    <property type="molecule type" value="Genomic_DNA"/>
</dbReference>
<dbReference type="OrthoDB" id="9787095at2"/>
<dbReference type="Pfam" id="PF20903">
    <property type="entry name" value="SPL"/>
    <property type="match status" value="1"/>
</dbReference>
<dbReference type="SFLD" id="SFLDG01079">
    <property type="entry name" value="spore_photoproduct_lyase_like"/>
    <property type="match status" value="1"/>
</dbReference>
<dbReference type="RefSeq" id="WP_083191818.1">
    <property type="nucleotide sequence ID" value="NZ_CP014672.1"/>
</dbReference>
<dbReference type="NCBIfam" id="TIGR04070">
    <property type="entry name" value="photo_TT_lyase"/>
    <property type="match status" value="1"/>
</dbReference>
<dbReference type="SFLD" id="SFLDF00412">
    <property type="entry name" value="spore_photoproduct_lyase_2"/>
    <property type="match status" value="1"/>
</dbReference>
<dbReference type="GO" id="GO:0003913">
    <property type="term" value="F:DNA photolyase activity"/>
    <property type="evidence" value="ECO:0007669"/>
    <property type="project" value="InterPro"/>
</dbReference>
<dbReference type="GO" id="GO:1904047">
    <property type="term" value="F:S-adenosyl-L-methionine binding"/>
    <property type="evidence" value="ECO:0007669"/>
    <property type="project" value="InterPro"/>
</dbReference>
<accession>A0A1B1YG69</accession>
<dbReference type="PANTHER" id="PTHR37822:SF2">
    <property type="entry name" value="SPORE PHOTOPRODUCT LYASE"/>
    <property type="match status" value="1"/>
</dbReference>
<keyword evidence="1" id="KW-0456">Lyase</keyword>